<reference evidence="4" key="1">
    <citation type="submission" date="2020-05" db="UniProtKB">
        <authorList>
            <consortium name="EnsemblMetazoa"/>
        </authorList>
    </citation>
    <scope>IDENTIFICATION</scope>
    <source>
        <strain evidence="4">USDA</strain>
    </source>
</reference>
<gene>
    <name evidence="4" type="primary">106082440</name>
</gene>
<evidence type="ECO:0000256" key="1">
    <source>
        <dbReference type="ARBA" id="ARBA00005771"/>
    </source>
</evidence>
<dbReference type="VEuPathDB" id="VectorBase:SCAU003442"/>
<dbReference type="EnsemblMetazoa" id="SCAU003442-RA">
    <property type="protein sequence ID" value="SCAU003442-PA"/>
    <property type="gene ID" value="SCAU003442"/>
</dbReference>
<dbReference type="OrthoDB" id="205623at2759"/>
<evidence type="ECO:0000313" key="5">
    <source>
        <dbReference type="Proteomes" id="UP000095300"/>
    </source>
</evidence>
<dbReference type="PANTHER" id="PTHR11783">
    <property type="entry name" value="SULFOTRANSFERASE SULT"/>
    <property type="match status" value="1"/>
</dbReference>
<keyword evidence="5" id="KW-1185">Reference proteome</keyword>
<dbReference type="Gene3D" id="3.40.50.300">
    <property type="entry name" value="P-loop containing nucleotide triphosphate hydrolases"/>
    <property type="match status" value="1"/>
</dbReference>
<protein>
    <recommendedName>
        <fullName evidence="3">Sulfotransferase domain-containing protein</fullName>
    </recommendedName>
</protein>
<dbReference type="InterPro" id="IPR027417">
    <property type="entry name" value="P-loop_NTPase"/>
</dbReference>
<dbReference type="Proteomes" id="UP000095300">
    <property type="component" value="Unassembled WGS sequence"/>
</dbReference>
<keyword evidence="2" id="KW-0808">Transferase</keyword>
<proteinExistence type="inferred from homology"/>
<dbReference type="KEGG" id="scac:106082440"/>
<organism evidence="4 5">
    <name type="scientific">Stomoxys calcitrans</name>
    <name type="common">Stable fly</name>
    <name type="synonym">Conops calcitrans</name>
    <dbReference type="NCBI Taxonomy" id="35570"/>
    <lineage>
        <taxon>Eukaryota</taxon>
        <taxon>Metazoa</taxon>
        <taxon>Ecdysozoa</taxon>
        <taxon>Arthropoda</taxon>
        <taxon>Hexapoda</taxon>
        <taxon>Insecta</taxon>
        <taxon>Pterygota</taxon>
        <taxon>Neoptera</taxon>
        <taxon>Endopterygota</taxon>
        <taxon>Diptera</taxon>
        <taxon>Brachycera</taxon>
        <taxon>Muscomorpha</taxon>
        <taxon>Muscoidea</taxon>
        <taxon>Muscidae</taxon>
        <taxon>Stomoxys</taxon>
    </lineage>
</organism>
<dbReference type="InterPro" id="IPR000863">
    <property type="entry name" value="Sulfotransferase_dom"/>
</dbReference>
<comment type="similarity">
    <text evidence="1">Belongs to the sulfotransferase 1 family.</text>
</comment>
<sequence length="351" mass="41430">MGDIMKGLKFPFEINMLNEETNNELLQYFHGEKTGFVQVGPEKYFFPYKYKSEAENYYNFKARHDDVWIVTFPRSGTTWTQELVWLIANNLDFETAKRIPLTQRFPFFEFHLFVHPEMKRQFLEENAGKKGNQDFIECISTPGYVLLSTIPQTERRFIKSHFPFSLLPPSVMEERSKIIYVARRNAMDVAVSYYHLNRLYRTQGYVGDFKRYWNYFQKGLGPWMPYYSHIREAFEYRNQCNVLYLQYEEMTRDLPGVIEKISKFLNLKVDESKMDKLLHHLDISNFRLNTAVNGKELEEVGILNKTPNGFVRTGGSGLSISEFQAASGLLDNANKWIQENELLFEKIEHTN</sequence>
<dbReference type="STRING" id="35570.A0A1I8NZE7"/>
<evidence type="ECO:0000259" key="3">
    <source>
        <dbReference type="Pfam" id="PF00685"/>
    </source>
</evidence>
<name>A0A1I8NZE7_STOCA</name>
<dbReference type="AlphaFoldDB" id="A0A1I8NZE7"/>
<dbReference type="SUPFAM" id="SSF52540">
    <property type="entry name" value="P-loop containing nucleoside triphosphate hydrolases"/>
    <property type="match status" value="1"/>
</dbReference>
<dbReference type="GO" id="GO:0008146">
    <property type="term" value="F:sulfotransferase activity"/>
    <property type="evidence" value="ECO:0007669"/>
    <property type="project" value="InterPro"/>
</dbReference>
<evidence type="ECO:0000313" key="4">
    <source>
        <dbReference type="EnsemblMetazoa" id="SCAU003442-PA"/>
    </source>
</evidence>
<evidence type="ECO:0000256" key="2">
    <source>
        <dbReference type="ARBA" id="ARBA00022679"/>
    </source>
</evidence>
<feature type="domain" description="Sulfotransferase" evidence="3">
    <location>
        <begin position="65"/>
        <end position="325"/>
    </location>
</feature>
<dbReference type="Pfam" id="PF00685">
    <property type="entry name" value="Sulfotransfer_1"/>
    <property type="match status" value="1"/>
</dbReference>
<accession>A0A1I8NZE7</accession>